<dbReference type="InterPro" id="IPR005019">
    <property type="entry name" value="Adenine_glyco"/>
</dbReference>
<evidence type="ECO:0000256" key="8">
    <source>
        <dbReference type="ARBA" id="ARBA00066766"/>
    </source>
</evidence>
<dbReference type="SUPFAM" id="SSF48150">
    <property type="entry name" value="DNA-glycosylase"/>
    <property type="match status" value="1"/>
</dbReference>
<keyword evidence="1 9" id="KW-0479">Metal-binding</keyword>
<evidence type="ECO:0000313" key="11">
    <source>
        <dbReference type="Proteomes" id="UP000436822"/>
    </source>
</evidence>
<dbReference type="PANTHER" id="PTHR30037">
    <property type="entry name" value="DNA-3-METHYLADENINE GLYCOSYLASE 1"/>
    <property type="match status" value="1"/>
</dbReference>
<dbReference type="GO" id="GO:0006284">
    <property type="term" value="P:base-excision repair"/>
    <property type="evidence" value="ECO:0007669"/>
    <property type="project" value="InterPro"/>
</dbReference>
<keyword evidence="5" id="KW-0234">DNA repair</keyword>
<protein>
    <recommendedName>
        <fullName evidence="8">DNA-3-methyladenine glycosylase I</fullName>
        <ecNumber evidence="8">3.2.2.20</ecNumber>
    </recommendedName>
</protein>
<feature type="binding site" evidence="9">
    <location>
        <position position="9"/>
    </location>
    <ligand>
        <name>Zn(2+)</name>
        <dbReference type="ChEBI" id="CHEBI:29105"/>
    </ligand>
</feature>
<name>A0A6N6JJQ3_9RHOB</name>
<dbReference type="GO" id="GO:0046872">
    <property type="term" value="F:metal ion binding"/>
    <property type="evidence" value="ECO:0007669"/>
    <property type="project" value="UniProtKB-KW"/>
</dbReference>
<dbReference type="InterPro" id="IPR011257">
    <property type="entry name" value="DNA_glycosylase"/>
</dbReference>
<feature type="binding site" evidence="9">
    <location>
        <position position="183"/>
    </location>
    <ligand>
        <name>Zn(2+)</name>
        <dbReference type="ChEBI" id="CHEBI:29105"/>
    </ligand>
</feature>
<dbReference type="PANTHER" id="PTHR30037:SF4">
    <property type="entry name" value="DNA-3-METHYLADENINE GLYCOSYLASE I"/>
    <property type="match status" value="1"/>
</dbReference>
<keyword evidence="3" id="KW-0378">Hydrolase</keyword>
<dbReference type="EC" id="3.2.2.20" evidence="8"/>
<dbReference type="NCBIfam" id="TIGR00624">
    <property type="entry name" value="tag"/>
    <property type="match status" value="1"/>
</dbReference>
<dbReference type="Gene3D" id="1.10.340.30">
    <property type="entry name" value="Hypothetical protein, domain 2"/>
    <property type="match status" value="1"/>
</dbReference>
<comment type="catalytic activity">
    <reaction evidence="6">
        <text>Hydrolysis of alkylated DNA, releasing 3-methyladenine.</text>
        <dbReference type="EC" id="3.2.2.20"/>
    </reaction>
</comment>
<dbReference type="AlphaFoldDB" id="A0A6N6JJQ3"/>
<proteinExistence type="predicted"/>
<evidence type="ECO:0000256" key="3">
    <source>
        <dbReference type="ARBA" id="ARBA00022801"/>
    </source>
</evidence>
<dbReference type="FunFam" id="1.10.340.30:FF:000009">
    <property type="entry name" value="DNA-3-methyladenine glycosylase I"/>
    <property type="match status" value="1"/>
</dbReference>
<evidence type="ECO:0000313" key="10">
    <source>
        <dbReference type="EMBL" id="GFE66364.1"/>
    </source>
</evidence>
<dbReference type="EMBL" id="BLJE01000004">
    <property type="protein sequence ID" value="GFE66364.1"/>
    <property type="molecule type" value="Genomic_DNA"/>
</dbReference>
<reference evidence="10 11" key="1">
    <citation type="submission" date="2019-12" db="EMBL/GenBank/DDBJ databases">
        <title>Litoreibacter badius sp. nov., a novel bacteriochlorophyll a-containing bacterium in the genus Litoreibacter.</title>
        <authorList>
            <person name="Kanamuro M."/>
            <person name="Takabe Y."/>
            <person name="Mori K."/>
            <person name="Takaichi S."/>
            <person name="Hanada S."/>
        </authorList>
    </citation>
    <scope>NUCLEOTIDE SEQUENCE [LARGE SCALE GENOMIC DNA]</scope>
    <source>
        <strain evidence="10 11">K6</strain>
    </source>
</reference>
<dbReference type="Proteomes" id="UP000436822">
    <property type="component" value="Unassembled WGS sequence"/>
</dbReference>
<organism evidence="10 11">
    <name type="scientific">Litoreibacter roseus</name>
    <dbReference type="NCBI Taxonomy" id="2601869"/>
    <lineage>
        <taxon>Bacteria</taxon>
        <taxon>Pseudomonadati</taxon>
        <taxon>Pseudomonadota</taxon>
        <taxon>Alphaproteobacteria</taxon>
        <taxon>Rhodobacterales</taxon>
        <taxon>Roseobacteraceae</taxon>
        <taxon>Litoreibacter</taxon>
    </lineage>
</organism>
<dbReference type="Pfam" id="PF03352">
    <property type="entry name" value="Adenine_glyco"/>
    <property type="match status" value="1"/>
</dbReference>
<sequence>MAGANMERCSWCGTEDIYVEYHDAEWGVPQRDSRMLWEMLVLEGFQAGLNWITILKKRENFREAFEGFDPDKIATWGEPQIEKLLQNPGIIRHRGKIAATITNAQAWQAAEQNGGFDRFIWDYVDHQPIQNDFQSMSNVPAATDLSTRMSKDLKKAGFKFCGPTIVYAFMQACGLVNDHMTNCPRHSEVARLSQ</sequence>
<evidence type="ECO:0000256" key="9">
    <source>
        <dbReference type="PIRSR" id="PIRSR604597-1"/>
    </source>
</evidence>
<evidence type="ECO:0000256" key="7">
    <source>
        <dbReference type="ARBA" id="ARBA00057608"/>
    </source>
</evidence>
<evidence type="ECO:0000256" key="6">
    <source>
        <dbReference type="ARBA" id="ARBA00052558"/>
    </source>
</evidence>
<evidence type="ECO:0000256" key="5">
    <source>
        <dbReference type="ARBA" id="ARBA00023204"/>
    </source>
</evidence>
<dbReference type="InterPro" id="IPR004597">
    <property type="entry name" value="Tag"/>
</dbReference>
<keyword evidence="4 9" id="KW-0862">Zinc</keyword>
<dbReference type="InterPro" id="IPR052891">
    <property type="entry name" value="DNA-3mA_glycosylase"/>
</dbReference>
<accession>A0A6N6JJQ3</accession>
<keyword evidence="11" id="KW-1185">Reference proteome</keyword>
<gene>
    <name evidence="10" type="ORF">KIN_34380</name>
</gene>
<comment type="caution">
    <text evidence="10">The sequence shown here is derived from an EMBL/GenBank/DDBJ whole genome shotgun (WGS) entry which is preliminary data.</text>
</comment>
<dbReference type="RefSeq" id="WP_243144961.1">
    <property type="nucleotide sequence ID" value="NZ_BLJE01000004.1"/>
</dbReference>
<dbReference type="GO" id="GO:0008725">
    <property type="term" value="F:DNA-3-methyladenine glycosylase activity"/>
    <property type="evidence" value="ECO:0007669"/>
    <property type="project" value="UniProtKB-EC"/>
</dbReference>
<feature type="binding site" evidence="9">
    <location>
        <position position="179"/>
    </location>
    <ligand>
        <name>Zn(2+)</name>
        <dbReference type="ChEBI" id="CHEBI:29105"/>
    </ligand>
</feature>
<evidence type="ECO:0000256" key="4">
    <source>
        <dbReference type="ARBA" id="ARBA00022833"/>
    </source>
</evidence>
<keyword evidence="2" id="KW-0227">DNA damage</keyword>
<evidence type="ECO:0000256" key="1">
    <source>
        <dbReference type="ARBA" id="ARBA00022723"/>
    </source>
</evidence>
<evidence type="ECO:0000256" key="2">
    <source>
        <dbReference type="ARBA" id="ARBA00022763"/>
    </source>
</evidence>
<feature type="binding site" evidence="9">
    <location>
        <position position="22"/>
    </location>
    <ligand>
        <name>Zn(2+)</name>
        <dbReference type="ChEBI" id="CHEBI:29105"/>
    </ligand>
</feature>
<comment type="function">
    <text evidence="7">Hydrolysis of the deoxyribose N-glycosidic bond to excise 3-methyladenine from the damaged DNA polymer formed by alkylation lesions.</text>
</comment>